<dbReference type="Gene3D" id="3.10.105.10">
    <property type="entry name" value="Dipeptide-binding Protein, Domain 3"/>
    <property type="match status" value="1"/>
</dbReference>
<keyword evidence="4" id="KW-0732">Signal</keyword>
<evidence type="ECO:0000256" key="2">
    <source>
        <dbReference type="ARBA" id="ARBA00005695"/>
    </source>
</evidence>
<evidence type="ECO:0000313" key="6">
    <source>
        <dbReference type="EMBL" id="MYH62631.1"/>
    </source>
</evidence>
<dbReference type="PANTHER" id="PTHR30290">
    <property type="entry name" value="PERIPLASMIC BINDING COMPONENT OF ABC TRANSPORTER"/>
    <property type="match status" value="1"/>
</dbReference>
<comment type="caution">
    <text evidence="6">The sequence shown here is derived from an EMBL/GenBank/DDBJ whole genome shotgun (WGS) entry which is preliminary data.</text>
</comment>
<dbReference type="InterPro" id="IPR039424">
    <property type="entry name" value="SBP_5"/>
</dbReference>
<accession>A0A6B1G3H7</accession>
<evidence type="ECO:0000256" key="5">
    <source>
        <dbReference type="SAM" id="MobiDB-lite"/>
    </source>
</evidence>
<dbReference type="GO" id="GO:0015833">
    <property type="term" value="P:peptide transport"/>
    <property type="evidence" value="ECO:0007669"/>
    <property type="project" value="TreeGrafter"/>
</dbReference>
<keyword evidence="3" id="KW-0813">Transport</keyword>
<dbReference type="GO" id="GO:1904680">
    <property type="term" value="F:peptide transmembrane transporter activity"/>
    <property type="evidence" value="ECO:0007669"/>
    <property type="project" value="TreeGrafter"/>
</dbReference>
<gene>
    <name evidence="6" type="ORF">F4148_13050</name>
</gene>
<dbReference type="EMBL" id="VYDA01000469">
    <property type="protein sequence ID" value="MYH62631.1"/>
    <property type="molecule type" value="Genomic_DNA"/>
</dbReference>
<protein>
    <recommendedName>
        <fullName evidence="7">Solute-binding protein family 5 domain-containing protein</fullName>
    </recommendedName>
</protein>
<reference evidence="6" key="1">
    <citation type="submission" date="2019-09" db="EMBL/GenBank/DDBJ databases">
        <title>Characterisation of the sponge microbiome using genome-centric metagenomics.</title>
        <authorList>
            <person name="Engelberts J.P."/>
            <person name="Robbins S.J."/>
            <person name="De Goeij J.M."/>
            <person name="Aranda M."/>
            <person name="Bell S.C."/>
            <person name="Webster N.S."/>
        </authorList>
    </citation>
    <scope>NUCLEOTIDE SEQUENCE</scope>
    <source>
        <strain evidence="6">SB0675_bin_29</strain>
    </source>
</reference>
<evidence type="ECO:0000256" key="1">
    <source>
        <dbReference type="ARBA" id="ARBA00004196"/>
    </source>
</evidence>
<dbReference type="SUPFAM" id="SSF53850">
    <property type="entry name" value="Periplasmic binding protein-like II"/>
    <property type="match status" value="1"/>
</dbReference>
<comment type="subcellular location">
    <subcellularLocation>
        <location evidence="1">Cell envelope</location>
    </subcellularLocation>
</comment>
<evidence type="ECO:0008006" key="7">
    <source>
        <dbReference type="Google" id="ProtNLM"/>
    </source>
</evidence>
<feature type="region of interest" description="Disordered" evidence="5">
    <location>
        <begin position="1"/>
        <end position="21"/>
    </location>
</feature>
<organism evidence="6">
    <name type="scientific">Caldilineaceae bacterium SB0675_bin_29</name>
    <dbReference type="NCBI Taxonomy" id="2605266"/>
    <lineage>
        <taxon>Bacteria</taxon>
        <taxon>Bacillati</taxon>
        <taxon>Chloroflexota</taxon>
        <taxon>Caldilineae</taxon>
        <taxon>Caldilineales</taxon>
        <taxon>Caldilineaceae</taxon>
    </lineage>
</organism>
<comment type="similarity">
    <text evidence="2">Belongs to the bacterial solute-binding protein 5 family.</text>
</comment>
<evidence type="ECO:0000256" key="3">
    <source>
        <dbReference type="ARBA" id="ARBA00022448"/>
    </source>
</evidence>
<proteinExistence type="inferred from homology"/>
<sequence length="205" mass="23705">MQRRATGIIPSGPFHREDRPGYWQPDPERAKQAVADSSYGSAENVPPILYWSRYPDPEWAQVAQAVQQMVADATGIEIQITVASSMEPSERVKFQIWEDGYETFSMDAQAWGSYNFASDSFISTRHAHWGDERTDALLAEIESNPDRAARIQAWSEFVDVVWSEYWMIPLYWPEGRFLVRPNVKGVIFDPTFRWINSEFIYIAEE</sequence>
<dbReference type="GO" id="GO:0030313">
    <property type="term" value="C:cell envelope"/>
    <property type="evidence" value="ECO:0007669"/>
    <property type="project" value="UniProtKB-SubCell"/>
</dbReference>
<dbReference type="Gene3D" id="3.40.190.10">
    <property type="entry name" value="Periplasmic binding protein-like II"/>
    <property type="match status" value="1"/>
</dbReference>
<dbReference type="PANTHER" id="PTHR30290:SF10">
    <property type="entry name" value="PERIPLASMIC OLIGOPEPTIDE-BINDING PROTEIN-RELATED"/>
    <property type="match status" value="1"/>
</dbReference>
<name>A0A6B1G3H7_9CHLR</name>
<dbReference type="AlphaFoldDB" id="A0A6B1G3H7"/>
<evidence type="ECO:0000256" key="4">
    <source>
        <dbReference type="ARBA" id="ARBA00022729"/>
    </source>
</evidence>